<dbReference type="SUPFAM" id="SSF52777">
    <property type="entry name" value="CoA-dependent acyltransferases"/>
    <property type="match status" value="2"/>
</dbReference>
<dbReference type="Pfam" id="PF07247">
    <property type="entry name" value="AATase"/>
    <property type="match status" value="1"/>
</dbReference>
<evidence type="ECO:0008006" key="3">
    <source>
        <dbReference type="Google" id="ProtNLM"/>
    </source>
</evidence>
<keyword evidence="2" id="KW-1185">Reference proteome</keyword>
<proteinExistence type="predicted"/>
<reference evidence="1 2" key="1">
    <citation type="submission" date="2019-10" db="EMBL/GenBank/DDBJ databases">
        <authorList>
            <person name="Palmer J.M."/>
        </authorList>
    </citation>
    <scope>NUCLEOTIDE SEQUENCE [LARGE SCALE GENOMIC DNA]</scope>
    <source>
        <strain evidence="1 2">TWF694</strain>
    </source>
</reference>
<evidence type="ECO:0000313" key="2">
    <source>
        <dbReference type="Proteomes" id="UP001365542"/>
    </source>
</evidence>
<dbReference type="AlphaFoldDB" id="A0AAV9XTJ2"/>
<dbReference type="InterPro" id="IPR010828">
    <property type="entry name" value="Atf2/Sli1-like"/>
</dbReference>
<accession>A0AAV9XTJ2</accession>
<protein>
    <recommendedName>
        <fullName evidence="3">Alcohol acetyltransferase</fullName>
    </recommendedName>
</protein>
<dbReference type="InterPro" id="IPR052058">
    <property type="entry name" value="Alcohol_O-acetyltransferase"/>
</dbReference>
<organism evidence="1 2">
    <name type="scientific">Orbilia ellipsospora</name>
    <dbReference type="NCBI Taxonomy" id="2528407"/>
    <lineage>
        <taxon>Eukaryota</taxon>
        <taxon>Fungi</taxon>
        <taxon>Dikarya</taxon>
        <taxon>Ascomycota</taxon>
        <taxon>Pezizomycotina</taxon>
        <taxon>Orbiliomycetes</taxon>
        <taxon>Orbiliales</taxon>
        <taxon>Orbiliaceae</taxon>
        <taxon>Orbilia</taxon>
    </lineage>
</organism>
<comment type="caution">
    <text evidence="1">The sequence shown here is derived from an EMBL/GenBank/DDBJ whole genome shotgun (WGS) entry which is preliminary data.</text>
</comment>
<dbReference type="EMBL" id="JAVHJO010000002">
    <property type="protein sequence ID" value="KAK6543063.1"/>
    <property type="molecule type" value="Genomic_DNA"/>
</dbReference>
<dbReference type="InterPro" id="IPR023213">
    <property type="entry name" value="CAT-like_dom_sf"/>
</dbReference>
<evidence type="ECO:0000313" key="1">
    <source>
        <dbReference type="EMBL" id="KAK6543063.1"/>
    </source>
</evidence>
<gene>
    <name evidence="1" type="ORF">TWF694_006989</name>
</gene>
<dbReference type="Proteomes" id="UP001365542">
    <property type="component" value="Unassembled WGS sequence"/>
</dbReference>
<dbReference type="Gene3D" id="3.30.559.30">
    <property type="entry name" value="Nonribosomal peptide synthetase, condensation domain"/>
    <property type="match status" value="1"/>
</dbReference>
<name>A0AAV9XTJ2_9PEZI</name>
<dbReference type="PANTHER" id="PTHR28037:SF1">
    <property type="entry name" value="ALCOHOL O-ACETYLTRANSFERASE 1-RELATED"/>
    <property type="match status" value="1"/>
</dbReference>
<sequence length="467" mass="52166">MMQSNQSSISSESPKLERQLGFYERFRVVLHDLGYYNNVSIIARYSYGVDLQRSWPHAIYHAFSHAIQEHPALGICVARDEKQNLCFQRLNSVNLEEVVKFELAEDPEQVLMTLSSKENNQGFDTVGKPLWRAVVLRNSRNTSDKHFWIGVFWHHVIGDGKSGFAIHESILEGLASFENLDCRTNRPSEIDTSRVPVSTKPLFISMEQALPNSKAPTPIPQISECEKWTGGNFNFRQPTVTKLAHLRLPSHALQRVLEACRRNKTTMTAFLQAVMAKAVLDNVTQDRLRTAVAVSLRRFFAPDIAVSDSVMGLWISTYTTEYHRSQFVGTTPTSTILWQRARENTAQINEVIADGGKNVELMSLKGIDDYEGALKPRADKPRDNSFGLTNIGVFTSSQKSGVSIDDMILSQSVHANGAAFTICIVSVQGGDMNMVFNWQEGIISQDLMSAFVDTVRSVLVDISAGTS</sequence>
<dbReference type="PANTHER" id="PTHR28037">
    <property type="entry name" value="ALCOHOL O-ACETYLTRANSFERASE 1-RELATED"/>
    <property type="match status" value="1"/>
</dbReference>
<dbReference type="Gene3D" id="3.30.559.10">
    <property type="entry name" value="Chloramphenicol acetyltransferase-like domain"/>
    <property type="match status" value="1"/>
</dbReference>
<dbReference type="GO" id="GO:0008080">
    <property type="term" value="F:N-acetyltransferase activity"/>
    <property type="evidence" value="ECO:0007669"/>
    <property type="project" value="TreeGrafter"/>
</dbReference>